<keyword evidence="1" id="KW-0812">Transmembrane</keyword>
<keyword evidence="1" id="KW-0472">Membrane</keyword>
<gene>
    <name evidence="2" type="ORF">E1261_00250</name>
</gene>
<reference evidence="2 3" key="1">
    <citation type="submission" date="2019-03" db="EMBL/GenBank/DDBJ databases">
        <title>Draft genome sequences of novel Actinobacteria.</title>
        <authorList>
            <person name="Sahin N."/>
            <person name="Ay H."/>
            <person name="Saygin H."/>
        </authorList>
    </citation>
    <scope>NUCLEOTIDE SEQUENCE [LARGE SCALE GENOMIC DNA]</scope>
    <source>
        <strain evidence="2 3">JCM 30547</strain>
    </source>
</reference>
<dbReference type="Proteomes" id="UP000295075">
    <property type="component" value="Unassembled WGS sequence"/>
</dbReference>
<dbReference type="EMBL" id="SMKA01000001">
    <property type="protein sequence ID" value="TDC35794.1"/>
    <property type="molecule type" value="Genomic_DNA"/>
</dbReference>
<protein>
    <submittedName>
        <fullName evidence="2">Uncharacterized protein</fullName>
    </submittedName>
</protein>
<feature type="transmembrane region" description="Helical" evidence="1">
    <location>
        <begin position="107"/>
        <end position="126"/>
    </location>
</feature>
<dbReference type="OrthoDB" id="4556498at2"/>
<evidence type="ECO:0000313" key="3">
    <source>
        <dbReference type="Proteomes" id="UP000295075"/>
    </source>
</evidence>
<proteinExistence type="predicted"/>
<dbReference type="AlphaFoldDB" id="A0A4R4QJC1"/>
<keyword evidence="3" id="KW-1185">Reference proteome</keyword>
<keyword evidence="1" id="KW-1133">Transmembrane helix</keyword>
<dbReference type="RefSeq" id="WP_132399818.1">
    <property type="nucleotide sequence ID" value="NZ_SMKA01000001.1"/>
</dbReference>
<accession>A0A4R4QJC1</accession>
<name>A0A4R4QJC1_9ACTN</name>
<organism evidence="2 3">
    <name type="scientific">Kribbella albertanoniae</name>
    <dbReference type="NCBI Taxonomy" id="1266829"/>
    <lineage>
        <taxon>Bacteria</taxon>
        <taxon>Bacillati</taxon>
        <taxon>Actinomycetota</taxon>
        <taxon>Actinomycetes</taxon>
        <taxon>Propionibacteriales</taxon>
        <taxon>Kribbellaceae</taxon>
        <taxon>Kribbella</taxon>
    </lineage>
</organism>
<comment type="caution">
    <text evidence="2">The sequence shown here is derived from an EMBL/GenBank/DDBJ whole genome shotgun (WGS) entry which is preliminary data.</text>
</comment>
<evidence type="ECO:0000313" key="2">
    <source>
        <dbReference type="EMBL" id="TDC35794.1"/>
    </source>
</evidence>
<sequence length="188" mass="20758">MIADSKPVHYAFFVRSWIGHHAYRILLTAYAAQLTDTAADKLVALPSGLAYRLDLSWTTTVLYAGLALILHARGPLCERCIAEMSLDGSARAEQYRRNLTTVHRIRARPLGCLVITASAIALVILARHTGLISKQVKTLLFATPAMWIFLSLSRHSRLQPWCPQCRGDGGGRYHRAATGPKPRLALNS</sequence>
<evidence type="ECO:0000256" key="1">
    <source>
        <dbReference type="SAM" id="Phobius"/>
    </source>
</evidence>